<evidence type="ECO:0000313" key="4">
    <source>
        <dbReference type="Proteomes" id="UP001596138"/>
    </source>
</evidence>
<reference evidence="4" key="1">
    <citation type="journal article" date="2019" name="Int. J. Syst. Evol. Microbiol.">
        <title>The Global Catalogue of Microorganisms (GCM) 10K type strain sequencing project: providing services to taxonomists for standard genome sequencing and annotation.</title>
        <authorList>
            <consortium name="The Broad Institute Genomics Platform"/>
            <consortium name="The Broad Institute Genome Sequencing Center for Infectious Disease"/>
            <person name="Wu L."/>
            <person name="Ma J."/>
        </authorList>
    </citation>
    <scope>NUCLEOTIDE SEQUENCE [LARGE SCALE GENOMIC DNA]</scope>
    <source>
        <strain evidence="4">CGMCC 4.7317</strain>
    </source>
</reference>
<gene>
    <name evidence="3" type="ORF">ACFQGU_17570</name>
</gene>
<evidence type="ECO:0000313" key="3">
    <source>
        <dbReference type="EMBL" id="MFC6239684.1"/>
    </source>
</evidence>
<name>A0ABW1T5C0_9ACTN</name>
<keyword evidence="4" id="KW-1185">Reference proteome</keyword>
<dbReference type="Pfam" id="PF17775">
    <property type="entry name" value="YchJ_M-like"/>
    <property type="match status" value="1"/>
</dbReference>
<feature type="domain" description="YchJ-like middle NTF2-like" evidence="2">
    <location>
        <begin position="30"/>
        <end position="125"/>
    </location>
</feature>
<dbReference type="Proteomes" id="UP001596138">
    <property type="component" value="Unassembled WGS sequence"/>
</dbReference>
<accession>A0ABW1T5C0</accession>
<proteinExistence type="inferred from homology"/>
<comment type="similarity">
    <text evidence="1">Belongs to the UPF0225 family.</text>
</comment>
<evidence type="ECO:0000259" key="2">
    <source>
        <dbReference type="Pfam" id="PF17775"/>
    </source>
</evidence>
<evidence type="ECO:0000256" key="1">
    <source>
        <dbReference type="HAMAP-Rule" id="MF_00612"/>
    </source>
</evidence>
<dbReference type="InterPro" id="IPR032710">
    <property type="entry name" value="NTF2-like_dom_sf"/>
</dbReference>
<dbReference type="HAMAP" id="MF_00612">
    <property type="entry name" value="UPF0225"/>
    <property type="match status" value="1"/>
</dbReference>
<dbReference type="SUPFAM" id="SSF54427">
    <property type="entry name" value="NTF2-like"/>
    <property type="match status" value="1"/>
</dbReference>
<protein>
    <recommendedName>
        <fullName evidence="1">UPF0225 protein ACFQGU_17570</fullName>
    </recommendedName>
</protein>
<dbReference type="Gene3D" id="3.10.450.50">
    <property type="match status" value="1"/>
</dbReference>
<comment type="caution">
    <text evidence="3">The sequence shown here is derived from an EMBL/GenBank/DDBJ whole genome shotgun (WGS) entry which is preliminary data.</text>
</comment>
<dbReference type="InterPro" id="IPR023006">
    <property type="entry name" value="YchJ-like"/>
</dbReference>
<organism evidence="3 4">
    <name type="scientific">Longivirga aurantiaca</name>
    <dbReference type="NCBI Taxonomy" id="1837743"/>
    <lineage>
        <taxon>Bacteria</taxon>
        <taxon>Bacillati</taxon>
        <taxon>Actinomycetota</taxon>
        <taxon>Actinomycetes</taxon>
        <taxon>Sporichthyales</taxon>
        <taxon>Sporichthyaceae</taxon>
        <taxon>Longivirga</taxon>
    </lineage>
</organism>
<sequence length="131" mass="14611">MTPMEDCPCGWGAPYDECCGRLHGGEPAPTAEALMRSRYTAFARGDAAYLSRTWHSSTRPRPLSLEPSRRWLGLHVLGATRGGLLDADGEVEFVARWEDADGTRGRHHERSSFVREQGRWVYLDALPNGPN</sequence>
<dbReference type="InterPro" id="IPR048469">
    <property type="entry name" value="YchJ-like_M"/>
</dbReference>
<dbReference type="RefSeq" id="WP_386768998.1">
    <property type="nucleotide sequence ID" value="NZ_JBHSTI010000059.1"/>
</dbReference>
<dbReference type="EMBL" id="JBHSTI010000059">
    <property type="protein sequence ID" value="MFC6239684.1"/>
    <property type="molecule type" value="Genomic_DNA"/>
</dbReference>